<protein>
    <submittedName>
        <fullName evidence="4">KAT8 regulatory NSL complex subunit 1-like protein isoform X1</fullName>
    </submittedName>
</protein>
<reference evidence="4" key="1">
    <citation type="submission" date="2025-08" db="UniProtKB">
        <authorList>
            <consortium name="RefSeq"/>
        </authorList>
    </citation>
    <scope>IDENTIFICATION</scope>
</reference>
<feature type="region of interest" description="Disordered" evidence="1">
    <location>
        <begin position="9"/>
        <end position="39"/>
    </location>
</feature>
<dbReference type="AlphaFoldDB" id="A0A6P7LEU4"/>
<dbReference type="Proteomes" id="UP000515150">
    <property type="component" value="Chromosome 21"/>
</dbReference>
<name>A0A6P7LEU4_BETSP</name>
<gene>
    <name evidence="4" type="primary">kansl1l</name>
</gene>
<feature type="region of interest" description="Disordered" evidence="1">
    <location>
        <begin position="772"/>
        <end position="796"/>
    </location>
</feature>
<feature type="region of interest" description="Disordered" evidence="1">
    <location>
        <begin position="260"/>
        <end position="291"/>
    </location>
</feature>
<feature type="domain" description="PEHE" evidence="2">
    <location>
        <begin position="684"/>
        <end position="820"/>
    </location>
</feature>
<evidence type="ECO:0000259" key="2">
    <source>
        <dbReference type="PROSITE" id="PS52052"/>
    </source>
</evidence>
<dbReference type="SMART" id="SM01300">
    <property type="entry name" value="PEHE"/>
    <property type="match status" value="1"/>
</dbReference>
<dbReference type="InterPro" id="IPR029332">
    <property type="entry name" value="PEHE_dom"/>
</dbReference>
<keyword evidence="3" id="KW-1185">Reference proteome</keyword>
<dbReference type="OrthoDB" id="6022640at2759"/>
<dbReference type="PANTHER" id="PTHR22443:SF16">
    <property type="entry name" value="KAT8 REGULATORY NSL COMPLEX SUBUNIT 1-LIKE PROTEIN"/>
    <property type="match status" value="1"/>
</dbReference>
<evidence type="ECO:0000256" key="1">
    <source>
        <dbReference type="SAM" id="MobiDB-lite"/>
    </source>
</evidence>
<dbReference type="Pfam" id="PF15275">
    <property type="entry name" value="PEHE"/>
    <property type="match status" value="1"/>
</dbReference>
<feature type="region of interest" description="Disordered" evidence="1">
    <location>
        <begin position="132"/>
        <end position="161"/>
    </location>
</feature>
<evidence type="ECO:0000313" key="4">
    <source>
        <dbReference type="RefSeq" id="XP_028992673.1"/>
    </source>
</evidence>
<feature type="region of interest" description="Disordered" evidence="1">
    <location>
        <begin position="546"/>
        <end position="580"/>
    </location>
</feature>
<accession>A0A6P7LEU4</accession>
<dbReference type="InParanoid" id="A0A6P7LEU4"/>
<dbReference type="GO" id="GO:0035035">
    <property type="term" value="F:histone acetyltransferase binding"/>
    <property type="evidence" value="ECO:0007669"/>
    <property type="project" value="TreeGrafter"/>
</dbReference>
<dbReference type="Gene3D" id="6.10.250.3170">
    <property type="match status" value="1"/>
</dbReference>
<feature type="compositionally biased region" description="Low complexity" evidence="1">
    <location>
        <begin position="501"/>
        <end position="516"/>
    </location>
</feature>
<organism evidence="3 4">
    <name type="scientific">Betta splendens</name>
    <name type="common">Siamese fighting fish</name>
    <dbReference type="NCBI Taxonomy" id="158456"/>
    <lineage>
        <taxon>Eukaryota</taxon>
        <taxon>Metazoa</taxon>
        <taxon>Chordata</taxon>
        <taxon>Craniata</taxon>
        <taxon>Vertebrata</taxon>
        <taxon>Euteleostomi</taxon>
        <taxon>Actinopterygii</taxon>
        <taxon>Neopterygii</taxon>
        <taxon>Teleostei</taxon>
        <taxon>Neoteleostei</taxon>
        <taxon>Acanthomorphata</taxon>
        <taxon>Anabantaria</taxon>
        <taxon>Anabantiformes</taxon>
        <taxon>Anabantoidei</taxon>
        <taxon>Osphronemidae</taxon>
        <taxon>Betta</taxon>
    </lineage>
</organism>
<dbReference type="GO" id="GO:0044545">
    <property type="term" value="C:NSL complex"/>
    <property type="evidence" value="ECO:0007669"/>
    <property type="project" value="TreeGrafter"/>
</dbReference>
<dbReference type="GeneID" id="114847286"/>
<dbReference type="PANTHER" id="PTHR22443">
    <property type="entry name" value="NON-SPECIFIC LETHAL 1, ISOFORM M"/>
    <property type="match status" value="1"/>
</dbReference>
<dbReference type="PROSITE" id="PS52052">
    <property type="entry name" value="PEHE"/>
    <property type="match status" value="1"/>
</dbReference>
<dbReference type="KEGG" id="bspl:114847286"/>
<proteinExistence type="predicted"/>
<evidence type="ECO:0000313" key="3">
    <source>
        <dbReference type="Proteomes" id="UP000515150"/>
    </source>
</evidence>
<feature type="region of interest" description="Disordered" evidence="1">
    <location>
        <begin position="501"/>
        <end position="523"/>
    </location>
</feature>
<dbReference type="InterPro" id="IPR026180">
    <property type="entry name" value="NSL1"/>
</dbReference>
<feature type="region of interest" description="Disordered" evidence="1">
    <location>
        <begin position="401"/>
        <end position="433"/>
    </location>
</feature>
<feature type="region of interest" description="Disordered" evidence="1">
    <location>
        <begin position="205"/>
        <end position="240"/>
    </location>
</feature>
<dbReference type="RefSeq" id="XP_028992673.1">
    <property type="nucleotide sequence ID" value="XM_029136840.3"/>
</dbReference>
<feature type="compositionally biased region" description="Basic residues" evidence="1">
    <location>
        <begin position="568"/>
        <end position="580"/>
    </location>
</feature>
<sequence>MAPALTRVLSDDHGVHLSSPAGSVTSASRGPAGPDPPLTLTEDLHKMWLNVSLFSALDSCAPVSLDAAAVPAYAQCEAGSPASPPSLLGLLSFNKGPSGSALSAAPDRPTGHGGREARLQLGCGDAPECGPGVADVHHSRPWSPTRTLGSRPPAEEALRGRLSRQARLRGRARGLQRRLAAALAEHAALHCERQLEALERRRRREDDGLGRVHPALPPPRAHGERGAPRSDLSTASPASTELRGFCRSTRAVLRTLQGCLDSDATGGSSSEGELEEEQSRTKRTLPASSSSCERRWLEERAELGSRWSWLQLRLAELEGRIQQVVELHKHICSSKSGVVLAEPQPHKDRRTPHNPMMEMGGLSCTATDADTEPCSPMRLLHNIERQSAQLSQIVNSLMPPLSFSPLSKQDRSSGQKADNGVMPGSSRRRTPGRRMLFKAHVSCVCARTRPLVAYRKPRLFTLNSHNPSSSQDSAQFKSSPSSSCPRCSSCDPVALCSDPDCSSSRTPSSRNPSSSSHQLPLSFDTAPSYHIQRRSVAREEWAQRPLVIDSQPSAPPHYNRRSSTPLRNSRKYKQRARRHKSNVMGLAPFERAGSARSQYRRAKQRKRKRKCIQQHIEDGERSLFHLWDLQESSDELLEASYTQASLKQASQGFVRKRQGESVYNIDNIVIPMSLAKVEKLQYKNILTPSWRMVESYSLADSKAQKEGDCGEGQVEDLSDGVFAQRHLALEQREKRRWSSWGKRTCCRRPTRLTQSGSRLGTICTSGEESSVEWSSAQLDTDEQPSSDEWLPRAPWEPRMFPLDKDEALLSSSLERVPVGWSDSSAAFSASKNSKSHVSTVLSFGARLPSGEQA</sequence>
<dbReference type="CTD" id="151050"/>